<proteinExistence type="predicted"/>
<organism evidence="3 4">
    <name type="scientific">Arsenophonus nasoniae</name>
    <name type="common">son-killer infecting Nasonia vitripennis</name>
    <dbReference type="NCBI Taxonomy" id="638"/>
    <lineage>
        <taxon>Bacteria</taxon>
        <taxon>Pseudomonadati</taxon>
        <taxon>Pseudomonadota</taxon>
        <taxon>Gammaproteobacteria</taxon>
        <taxon>Enterobacterales</taxon>
        <taxon>Morganellaceae</taxon>
        <taxon>Arsenophonus</taxon>
    </lineage>
</organism>
<evidence type="ECO:0000259" key="2">
    <source>
        <dbReference type="Pfam" id="PF20441"/>
    </source>
</evidence>
<dbReference type="AlphaFoldDB" id="A0AA95H0W8"/>
<dbReference type="PANTHER" id="PTHR41287">
    <property type="match status" value="1"/>
</dbReference>
<name>A0AA95H0W8_9GAMM</name>
<dbReference type="Gene3D" id="3.40.50.300">
    <property type="entry name" value="P-loop containing nucleotide triphosphate hydrolases"/>
    <property type="match status" value="1"/>
</dbReference>
<dbReference type="GO" id="GO:0004519">
    <property type="term" value="F:endonuclease activity"/>
    <property type="evidence" value="ECO:0007669"/>
    <property type="project" value="InterPro"/>
</dbReference>
<dbReference type="Pfam" id="PF20441">
    <property type="entry name" value="TerL_nuclease"/>
    <property type="match status" value="1"/>
</dbReference>
<evidence type="ECO:0000313" key="4">
    <source>
        <dbReference type="Proteomes" id="UP001177595"/>
    </source>
</evidence>
<reference evidence="3" key="1">
    <citation type="submission" date="2023-04" db="EMBL/GenBank/DDBJ databases">
        <title>Genome dynamics across the evolutionary transition to endosymbiosis.</title>
        <authorList>
            <person name="Siozios S."/>
            <person name="Nadal-Jimenez P."/>
            <person name="Azagi T."/>
            <person name="Sprong H."/>
            <person name="Frost C.L."/>
            <person name="Parratt S.R."/>
            <person name="Taylor G."/>
            <person name="Brettell L."/>
            <person name="Lew K.C."/>
            <person name="Croft L."/>
            <person name="King K.C."/>
            <person name="Brockhurst M.A."/>
            <person name="Hypsa V."/>
            <person name="Novakova E."/>
            <person name="Darby A.C."/>
            <person name="Hurst G.D.D."/>
        </authorList>
    </citation>
    <scope>NUCLEOTIDE SEQUENCE</scope>
    <source>
        <strain evidence="3">APv</strain>
        <plasmid evidence="3">paPv11</plasmid>
    </source>
</reference>
<gene>
    <name evidence="3" type="ORF">QE210_21620</name>
</gene>
<dbReference type="RefSeq" id="WP_280627299.1">
    <property type="nucleotide sequence ID" value="NZ_CP123515.1"/>
</dbReference>
<evidence type="ECO:0000313" key="3">
    <source>
        <dbReference type="EMBL" id="WGM04037.1"/>
    </source>
</evidence>
<dbReference type="InterPro" id="IPR046462">
    <property type="entry name" value="TerL_nuclease"/>
</dbReference>
<accession>A0AA95H0W8</accession>
<keyword evidence="3" id="KW-0614">Plasmid</keyword>
<dbReference type="PANTHER" id="PTHR41287:SF1">
    <property type="entry name" value="PROTEIN YMFN"/>
    <property type="match status" value="1"/>
</dbReference>
<dbReference type="EMBL" id="CP123515">
    <property type="protein sequence ID" value="WGM04037.1"/>
    <property type="molecule type" value="Genomic_DNA"/>
</dbReference>
<dbReference type="Proteomes" id="UP001177595">
    <property type="component" value="Plasmid paPv11"/>
</dbReference>
<feature type="domain" description="Terminase large subunit-like endonuclease" evidence="2">
    <location>
        <begin position="258"/>
        <end position="540"/>
    </location>
</feature>
<protein>
    <submittedName>
        <fullName evidence="3">Terminase large subunit</fullName>
    </submittedName>
</protein>
<evidence type="ECO:0000259" key="1">
    <source>
        <dbReference type="Pfam" id="PF03354"/>
    </source>
</evidence>
<dbReference type="InterPro" id="IPR027417">
    <property type="entry name" value="P-loop_NTPase"/>
</dbReference>
<dbReference type="InterPro" id="IPR005021">
    <property type="entry name" value="Terminase_largesu-like"/>
</dbReference>
<dbReference type="Pfam" id="PF03354">
    <property type="entry name" value="TerL_ATPase"/>
    <property type="match status" value="1"/>
</dbReference>
<sequence>MQNASLTTSCVDWKEKIVGNKSIIPYSSLYEKQAEPALAIFNDLIVVDALGSPKLGDISKPWVQDFASAIFGSYNTQTGQRLIKEVMLLISKKNGKSTIAGLLMLTLLITNWRKAAEFLILSPTKEIADNSFTPIQNAINADKKLSKIFHVQSHIRTITDTRTKAKLKIVAANSETVGGKKAVAVLVDELWLFGKKANAENILREATGGLASFQEGIVIYLSTQADEAPSGIFKKQLNRARNIRDGKIIDNSFLPVLYEFPEEMIEREEHLKPENFYISNPNLGASVIPEFLERELKKATENGEESLQNFLSKHLNVEIGLNLRSDRWIGADFWKQQEDSSLSLARIIERSEVIEVGIDGGGLDDLLGLTVLGREKGTLNWLSWSRAWAHKIVLERRKSIASKLIDFTSDSGDVVIINEIGEDIQEIGEIISKIQDSKLLDKIGVDPAQISAILCELIAAGIPQDMIVGISQGWRLGGAISAAERKLADGTLFHAKQPMMDWCIGNARIEQRANSIMITKQASGHAKIDPLMALFNAVHLLAANPAAKNTEPCSIMFWDSPFSRKT</sequence>
<dbReference type="InterPro" id="IPR046461">
    <property type="entry name" value="TerL_ATPase"/>
</dbReference>
<feature type="domain" description="Terminase large subunit-like ATPase" evidence="1">
    <location>
        <begin position="67"/>
        <end position="202"/>
    </location>
</feature>
<geneLocation type="plasmid" evidence="3 4">
    <name>paPv11</name>
</geneLocation>